<evidence type="ECO:0000256" key="1">
    <source>
        <dbReference type="SAM" id="MobiDB-lite"/>
    </source>
</evidence>
<reference evidence="3 4" key="1">
    <citation type="submission" date="2020-04" db="EMBL/GenBank/DDBJ databases">
        <title>Perkinsus olseni comparative genomics.</title>
        <authorList>
            <person name="Bogema D.R."/>
        </authorList>
    </citation>
    <scope>NUCLEOTIDE SEQUENCE [LARGE SCALE GENOMIC DNA]</scope>
    <source>
        <strain evidence="3">ATCC PRA-205</strain>
    </source>
</reference>
<feature type="chain" id="PRO_5029464043" evidence="2">
    <location>
        <begin position="18"/>
        <end position="774"/>
    </location>
</feature>
<name>A0A7J6Q5F7_PEROL</name>
<sequence>MKASLLLCCSLAGTVYATADRKMRAGPSYVKLGDLPAGKYSAVIQDGNVICPDLPRLTGFDMVVTDGLHGQVAKFYAEGLHGEPFSSSTLWAIASLGEVDLVWYEPRNVRSLRRFGSLSIRRQPKCFHGSSGTTTLLHEFGEELFARLYLQTPSSARSERNIIVCDTELGIIVGIKGNVRKYWNYTEYGILLERQQSVDMAAVSATSGATESTDDHIHTILFDEVEDRIWRGGGRERGQAVSLPAGAYTAIEIHGSIVSPPFSNLTDFKMLIRMNGDGPVASFTARGLDSASPDGQWSISSHEADLVWYGVDSVRPLQKCGLIEVGRPPRCLYPRYKDTVNHFVEGLAVFLSEGRPPLGKLSTQLIICVRDDGFIVGMGKNGLKGWQSSDYGFLLSPNPMPPPSWYDQRGVVEPSKWAIPMSRRKRSAPPTTPSSKRLKKDERPSARSLKENPTDVGMSNMARPEQVSRSPGGFSILPIKPPDVAHSPFPQVGAMTEGVHENNDMGEDKGVSNPSVVYEVIAKETDDDHGDDGSPESSDKEYSSSNEDLLESLFDPPGAVFAAFPDQVMDLAPGLGGHHRESGERRSTSGLDEHQLRGVFGIEAHQNTDPSVPSVGSRPPAANSPLPLDPTRVAERYPYEGNDRSSLSTEIRDGAYETDATGLDSVKEVAMYVETEPDPDRRWVRLVFKLCNYEEPLYFHDATAVPDDDDGCLQLDLSGEGHSLDIPILQACIRAQSIPPTSFRICDDCDVFSAKPLSGFSLARRSPLFWLESE</sequence>
<feature type="region of interest" description="Disordered" evidence="1">
    <location>
        <begin position="572"/>
        <end position="593"/>
    </location>
</feature>
<feature type="signal peptide" evidence="2">
    <location>
        <begin position="1"/>
        <end position="17"/>
    </location>
</feature>
<dbReference type="EMBL" id="JABANM010032089">
    <property type="protein sequence ID" value="KAF4703518.1"/>
    <property type="molecule type" value="Genomic_DNA"/>
</dbReference>
<proteinExistence type="predicted"/>
<feature type="region of interest" description="Disordered" evidence="1">
    <location>
        <begin position="605"/>
        <end position="632"/>
    </location>
</feature>
<protein>
    <submittedName>
        <fullName evidence="3">Uncharacterized protein</fullName>
    </submittedName>
</protein>
<gene>
    <name evidence="3" type="ORF">FOZ62_031125</name>
</gene>
<evidence type="ECO:0000313" key="4">
    <source>
        <dbReference type="Proteomes" id="UP000574390"/>
    </source>
</evidence>
<accession>A0A7J6Q5F7</accession>
<evidence type="ECO:0000256" key="2">
    <source>
        <dbReference type="SAM" id="SignalP"/>
    </source>
</evidence>
<keyword evidence="2" id="KW-0732">Signal</keyword>
<feature type="region of interest" description="Disordered" evidence="1">
    <location>
        <begin position="524"/>
        <end position="551"/>
    </location>
</feature>
<feature type="compositionally biased region" description="Basic and acidic residues" evidence="1">
    <location>
        <begin position="439"/>
        <end position="453"/>
    </location>
</feature>
<comment type="caution">
    <text evidence="3">The sequence shown here is derived from an EMBL/GenBank/DDBJ whole genome shotgun (WGS) entry which is preliminary data.</text>
</comment>
<feature type="compositionally biased region" description="Basic and acidic residues" evidence="1">
    <location>
        <begin position="578"/>
        <end position="593"/>
    </location>
</feature>
<evidence type="ECO:0000313" key="3">
    <source>
        <dbReference type="EMBL" id="KAF4703518.1"/>
    </source>
</evidence>
<feature type="region of interest" description="Disordered" evidence="1">
    <location>
        <begin position="416"/>
        <end position="474"/>
    </location>
</feature>
<dbReference type="Proteomes" id="UP000574390">
    <property type="component" value="Unassembled WGS sequence"/>
</dbReference>
<dbReference type="AlphaFoldDB" id="A0A7J6Q5F7"/>
<organism evidence="3 4">
    <name type="scientific">Perkinsus olseni</name>
    <name type="common">Perkinsus atlanticus</name>
    <dbReference type="NCBI Taxonomy" id="32597"/>
    <lineage>
        <taxon>Eukaryota</taxon>
        <taxon>Sar</taxon>
        <taxon>Alveolata</taxon>
        <taxon>Perkinsozoa</taxon>
        <taxon>Perkinsea</taxon>
        <taxon>Perkinsida</taxon>
        <taxon>Perkinsidae</taxon>
        <taxon>Perkinsus</taxon>
    </lineage>
</organism>